<dbReference type="EMBL" id="JARJCW010000001">
    <property type="protein sequence ID" value="KAJ7229945.1"/>
    <property type="molecule type" value="Genomic_DNA"/>
</dbReference>
<proteinExistence type="predicted"/>
<protein>
    <submittedName>
        <fullName evidence="2">Uncharacterized protein</fullName>
    </submittedName>
</protein>
<evidence type="ECO:0000313" key="3">
    <source>
        <dbReference type="Proteomes" id="UP001219525"/>
    </source>
</evidence>
<evidence type="ECO:0000256" key="1">
    <source>
        <dbReference type="SAM" id="MobiDB-lite"/>
    </source>
</evidence>
<evidence type="ECO:0000313" key="2">
    <source>
        <dbReference type="EMBL" id="KAJ7229945.1"/>
    </source>
</evidence>
<name>A0AAD6YV56_9AGAR</name>
<feature type="region of interest" description="Disordered" evidence="1">
    <location>
        <begin position="166"/>
        <end position="185"/>
    </location>
</feature>
<comment type="caution">
    <text evidence="2">The sequence shown here is derived from an EMBL/GenBank/DDBJ whole genome shotgun (WGS) entry which is preliminary data.</text>
</comment>
<sequence>MRIALPPFGFFLHSICTLHATAPDRHLLQPAQLLTHERCCPSVLASIRGELRLNTAGFVLITEDHVVFRAKYYLLPGSCSLPCSCLCSLPRSCFPPNAVLITAAAVLRQQPAMQGAARCGRIVEWRIVGATAALITAATALLIAALPLPPCHPSAAAHASLPPPHACEPPLRRARRHPVRARRRSVCTHRSSRTCTPPGSCPRVLTAAPAHDDAHIAATEVHVATPYVHVAAHAAAPVRPAPLSPTAAPTRTLHQMAQSRLCDRAPIVHECGVHMALHPTLRRTSDVAEHLEGVEIGVVRESRTARRADGRGLLLVVSVNLAPRPPAPHAARSPVPRASASRARAPARAATTIRVSPRAHTADAAPHRKLTPTPGLQHMTVRYVHCARLAATTSTTPTARAARCPPPWRCLTSLKARRLLPVARCLLHARVVQDPPPQPMLPAARVCPLSPAARACRARSQVAVRALPTAARAPIARARSGEGPSPATRAHRLLHAAHTSRKTCRLPFTAFFPVPAARRPLCPTRRTIPGAPRCRHASSVSRVI</sequence>
<accession>A0AAD6YV56</accession>
<feature type="region of interest" description="Disordered" evidence="1">
    <location>
        <begin position="325"/>
        <end position="374"/>
    </location>
</feature>
<dbReference type="Proteomes" id="UP001219525">
    <property type="component" value="Unassembled WGS sequence"/>
</dbReference>
<keyword evidence="3" id="KW-1185">Reference proteome</keyword>
<gene>
    <name evidence="2" type="ORF">GGX14DRAFT_581647</name>
</gene>
<dbReference type="AlphaFoldDB" id="A0AAD6YV56"/>
<feature type="compositionally biased region" description="Low complexity" evidence="1">
    <location>
        <begin position="329"/>
        <end position="350"/>
    </location>
</feature>
<organism evidence="2 3">
    <name type="scientific">Mycena pura</name>
    <dbReference type="NCBI Taxonomy" id="153505"/>
    <lineage>
        <taxon>Eukaryota</taxon>
        <taxon>Fungi</taxon>
        <taxon>Dikarya</taxon>
        <taxon>Basidiomycota</taxon>
        <taxon>Agaricomycotina</taxon>
        <taxon>Agaricomycetes</taxon>
        <taxon>Agaricomycetidae</taxon>
        <taxon>Agaricales</taxon>
        <taxon>Marasmiineae</taxon>
        <taxon>Mycenaceae</taxon>
        <taxon>Mycena</taxon>
    </lineage>
</organism>
<reference evidence="2" key="1">
    <citation type="submission" date="2023-03" db="EMBL/GenBank/DDBJ databases">
        <title>Massive genome expansion in bonnet fungi (Mycena s.s.) driven by repeated elements and novel gene families across ecological guilds.</title>
        <authorList>
            <consortium name="Lawrence Berkeley National Laboratory"/>
            <person name="Harder C.B."/>
            <person name="Miyauchi S."/>
            <person name="Viragh M."/>
            <person name="Kuo A."/>
            <person name="Thoen E."/>
            <person name="Andreopoulos B."/>
            <person name="Lu D."/>
            <person name="Skrede I."/>
            <person name="Drula E."/>
            <person name="Henrissat B."/>
            <person name="Morin E."/>
            <person name="Kohler A."/>
            <person name="Barry K."/>
            <person name="LaButti K."/>
            <person name="Morin E."/>
            <person name="Salamov A."/>
            <person name="Lipzen A."/>
            <person name="Mereny Z."/>
            <person name="Hegedus B."/>
            <person name="Baldrian P."/>
            <person name="Stursova M."/>
            <person name="Weitz H."/>
            <person name="Taylor A."/>
            <person name="Grigoriev I.V."/>
            <person name="Nagy L.G."/>
            <person name="Martin F."/>
            <person name="Kauserud H."/>
        </authorList>
    </citation>
    <scope>NUCLEOTIDE SEQUENCE</scope>
    <source>
        <strain evidence="2">9144</strain>
    </source>
</reference>
<feature type="compositionally biased region" description="Basic residues" evidence="1">
    <location>
        <begin position="172"/>
        <end position="185"/>
    </location>
</feature>